<dbReference type="Gene3D" id="3.10.105.10">
    <property type="entry name" value="Dipeptide-binding Protein, Domain 3"/>
    <property type="match status" value="2"/>
</dbReference>
<protein>
    <submittedName>
        <fullName evidence="2">ABC transporter substrate-binding protein</fullName>
    </submittedName>
</protein>
<dbReference type="EMBL" id="REFZ01000009">
    <property type="protein sequence ID" value="RQG99463.1"/>
    <property type="molecule type" value="Genomic_DNA"/>
</dbReference>
<proteinExistence type="predicted"/>
<dbReference type="CDD" id="cd00995">
    <property type="entry name" value="PBP2_NikA_DppA_OppA_like"/>
    <property type="match status" value="1"/>
</dbReference>
<keyword evidence="3" id="KW-1185">Reference proteome</keyword>
<evidence type="ECO:0000313" key="3">
    <source>
        <dbReference type="Proteomes" id="UP000281431"/>
    </source>
</evidence>
<dbReference type="Gene3D" id="3.40.190.10">
    <property type="entry name" value="Periplasmic binding protein-like II"/>
    <property type="match status" value="1"/>
</dbReference>
<dbReference type="SUPFAM" id="SSF53850">
    <property type="entry name" value="Periplasmic binding protein-like II"/>
    <property type="match status" value="2"/>
</dbReference>
<gene>
    <name evidence="2" type="ORF">EA472_14675</name>
</gene>
<dbReference type="PANTHER" id="PTHR30290">
    <property type="entry name" value="PERIPLASMIC BINDING COMPONENT OF ABC TRANSPORTER"/>
    <property type="match status" value="1"/>
</dbReference>
<dbReference type="Proteomes" id="UP000281431">
    <property type="component" value="Unassembled WGS sequence"/>
</dbReference>
<feature type="domain" description="Solute-binding protein family 5" evidence="1">
    <location>
        <begin position="28"/>
        <end position="123"/>
    </location>
</feature>
<evidence type="ECO:0000259" key="1">
    <source>
        <dbReference type="Pfam" id="PF00496"/>
    </source>
</evidence>
<reference evidence="2 3" key="1">
    <citation type="submission" date="2018-10" db="EMBL/GenBank/DDBJ databases">
        <title>Natrarchaeobius chitinivorans gen. nov., sp. nov., and Natrarchaeobius haloalkaliphilus sp. nov., alkaliphilic, chitin-utilizing haloarchaea from hypersaline alkaline lakes.</title>
        <authorList>
            <person name="Sorokin D.Y."/>
            <person name="Elcheninov A.G."/>
            <person name="Kostrikina N.A."/>
            <person name="Bale N.J."/>
            <person name="Sinninghe Damste J.S."/>
            <person name="Khijniak T.V."/>
            <person name="Kublanov I.V."/>
            <person name="Toshchakov S.V."/>
        </authorList>
    </citation>
    <scope>NUCLEOTIDE SEQUENCE [LARGE SCALE GENOMIC DNA]</scope>
    <source>
        <strain evidence="2 3">AArcht7</strain>
    </source>
</reference>
<dbReference type="GO" id="GO:1904680">
    <property type="term" value="F:peptide transmembrane transporter activity"/>
    <property type="evidence" value="ECO:0007669"/>
    <property type="project" value="TreeGrafter"/>
</dbReference>
<name>A0A3N6M760_NATCH</name>
<dbReference type="AlphaFoldDB" id="A0A3N6M760"/>
<comment type="caution">
    <text evidence="2">The sequence shown here is derived from an EMBL/GenBank/DDBJ whole genome shotgun (WGS) entry which is preliminary data.</text>
</comment>
<feature type="domain" description="Solute-binding protein family 5" evidence="1">
    <location>
        <begin position="259"/>
        <end position="544"/>
    </location>
</feature>
<dbReference type="Pfam" id="PF00496">
    <property type="entry name" value="SBP_bac_5"/>
    <property type="match status" value="2"/>
</dbReference>
<dbReference type="Gene3D" id="3.90.76.10">
    <property type="entry name" value="Dipeptide-binding Protein, Domain 1"/>
    <property type="match status" value="1"/>
</dbReference>
<dbReference type="InterPro" id="IPR000914">
    <property type="entry name" value="SBP_5_dom"/>
</dbReference>
<sequence length="548" mass="62057">MQPGDSNLNRRDFTKAATLAAGGAMVGLAGCAGGENGGNGIELEITVNNPSFDPFRYEYAQMVADSWEELGFAVEVNSMDWNAVVEEALIAQEYDTSVITWDGSPERIDPHTFLYDLFHSSNSVEGGRNEVNYDNPDYDDLAEEQARIFDDDERQEVVYECQKVLAEEQPRTPVANRTQIMPYNNERFSDPEVLIGESLLSFWNMIGVEPADGVEDLRFGYPEEVGSLNPLDYVGAHDRTAIRLIYDRLARIDQDGLPAPWAAEEIDILDEDGEVAVTIREGMTWHDGEDVTVEDVQFSFEFANEHSPIGSDWTDIIDEIEIVDDRELVFHLEEPFAPFVSNTLTQVNLIPMHVWEDVPDEIDEEPVDWDEPDHIGSGPFQLDYWELEEEMVMTAFDDHFEPPNVERLIKVPGSDMSSLVGFLEEEQIDMIGQTPEPNTIDRLEDEEFISFAEVDDHGFHHVNYQMEREPFDDVAVRRALARAIPKADIVDALLDGRGTVADSVIAEVNEFWHNPDVERLEYDLDAARAELEEAGYTWNGDGQIQYPE</sequence>
<dbReference type="InterPro" id="IPR039424">
    <property type="entry name" value="SBP_5"/>
</dbReference>
<accession>A0A3N6M760</accession>
<evidence type="ECO:0000313" key="2">
    <source>
        <dbReference type="EMBL" id="RQG99463.1"/>
    </source>
</evidence>
<organism evidence="2 3">
    <name type="scientific">Natrarchaeobius chitinivorans</name>
    <dbReference type="NCBI Taxonomy" id="1679083"/>
    <lineage>
        <taxon>Archaea</taxon>
        <taxon>Methanobacteriati</taxon>
        <taxon>Methanobacteriota</taxon>
        <taxon>Stenosarchaea group</taxon>
        <taxon>Halobacteria</taxon>
        <taxon>Halobacteriales</taxon>
        <taxon>Natrialbaceae</taxon>
        <taxon>Natrarchaeobius</taxon>
    </lineage>
</organism>
<dbReference type="GO" id="GO:0015833">
    <property type="term" value="P:peptide transport"/>
    <property type="evidence" value="ECO:0007669"/>
    <property type="project" value="TreeGrafter"/>
</dbReference>